<dbReference type="InterPro" id="IPR016084">
    <property type="entry name" value="Haem_Oase-like_multi-hlx"/>
</dbReference>
<comment type="caution">
    <text evidence="1">The sequence shown here is derived from an EMBL/GenBank/DDBJ whole genome shotgun (WGS) entry which is preliminary data.</text>
</comment>
<proteinExistence type="predicted"/>
<evidence type="ECO:0000313" key="1">
    <source>
        <dbReference type="EMBL" id="MDT0433392.1"/>
    </source>
</evidence>
<evidence type="ECO:0000313" key="2">
    <source>
        <dbReference type="Proteomes" id="UP001183535"/>
    </source>
</evidence>
<evidence type="ECO:0008006" key="3">
    <source>
        <dbReference type="Google" id="ProtNLM"/>
    </source>
</evidence>
<name>A0ABD5EG90_9ACTN</name>
<dbReference type="EMBL" id="JAVRES010000001">
    <property type="protein sequence ID" value="MDT0433392.1"/>
    <property type="molecule type" value="Genomic_DNA"/>
</dbReference>
<keyword evidence="2" id="KW-1185">Reference proteome</keyword>
<dbReference type="RefSeq" id="WP_237548535.1">
    <property type="nucleotide sequence ID" value="NZ_JAVRES010000001.1"/>
</dbReference>
<organism evidence="1 2">
    <name type="scientific">Streptomyces doudnae</name>
    <dbReference type="NCBI Taxonomy" id="3075536"/>
    <lineage>
        <taxon>Bacteria</taxon>
        <taxon>Bacillati</taxon>
        <taxon>Actinomycetota</taxon>
        <taxon>Actinomycetes</taxon>
        <taxon>Kitasatosporales</taxon>
        <taxon>Streptomycetaceae</taxon>
        <taxon>Streptomyces</taxon>
    </lineage>
</organism>
<gene>
    <name evidence="1" type="ORF">RM877_01725</name>
</gene>
<protein>
    <recommendedName>
        <fullName evidence="3">MarR family transcriptional regulator</fullName>
    </recommendedName>
</protein>
<dbReference type="AlphaFoldDB" id="A0ABD5EG90"/>
<sequence length="109" mass="12206">MPRLRLRIALVEAIEATGFIAWRAFLKAATDYTAATGKTLRYFGPEHAALETGHAIGADDIDRELRRISLTPDERRQAIGMVDEVFGLFDKMLQEQLDYAQADRIPADA</sequence>
<reference evidence="2" key="1">
    <citation type="submission" date="2023-07" db="EMBL/GenBank/DDBJ databases">
        <title>30 novel species of actinomycetes from the DSMZ collection.</title>
        <authorList>
            <person name="Nouioui I."/>
        </authorList>
    </citation>
    <scope>NUCLEOTIDE SEQUENCE [LARGE SCALE GENOMIC DNA]</scope>
    <source>
        <strain evidence="2">DSM 41981</strain>
    </source>
</reference>
<dbReference type="Gene3D" id="1.20.910.10">
    <property type="entry name" value="Heme oxygenase-like"/>
    <property type="match status" value="1"/>
</dbReference>
<accession>A0ABD5EG90</accession>
<dbReference type="Proteomes" id="UP001183535">
    <property type="component" value="Unassembled WGS sequence"/>
</dbReference>